<organism evidence="4 5">
    <name type="scientific">Saccharothrix coeruleofusca</name>
    <dbReference type="NCBI Taxonomy" id="33919"/>
    <lineage>
        <taxon>Bacteria</taxon>
        <taxon>Bacillati</taxon>
        <taxon>Actinomycetota</taxon>
        <taxon>Actinomycetes</taxon>
        <taxon>Pseudonocardiales</taxon>
        <taxon>Pseudonocardiaceae</taxon>
        <taxon>Saccharothrix</taxon>
    </lineage>
</organism>
<dbReference type="InterPro" id="IPR050832">
    <property type="entry name" value="Bact_Acetyltransf"/>
</dbReference>
<dbReference type="EMBL" id="BMRG01000003">
    <property type="protein sequence ID" value="GGP48499.1"/>
    <property type="molecule type" value="Genomic_DNA"/>
</dbReference>
<dbReference type="Proteomes" id="UP000639606">
    <property type="component" value="Unassembled WGS sequence"/>
</dbReference>
<evidence type="ECO:0000313" key="4">
    <source>
        <dbReference type="EMBL" id="GGP48499.1"/>
    </source>
</evidence>
<dbReference type="InterPro" id="IPR016181">
    <property type="entry name" value="Acyl_CoA_acyltransferase"/>
</dbReference>
<dbReference type="Pfam" id="PF00583">
    <property type="entry name" value="Acetyltransf_1"/>
    <property type="match status" value="1"/>
</dbReference>
<keyword evidence="5" id="KW-1185">Reference proteome</keyword>
<dbReference type="PROSITE" id="PS51186">
    <property type="entry name" value="GNAT"/>
    <property type="match status" value="1"/>
</dbReference>
<reference evidence="4" key="2">
    <citation type="submission" date="2020-09" db="EMBL/GenBank/DDBJ databases">
        <authorList>
            <person name="Sun Q."/>
            <person name="Ohkuma M."/>
        </authorList>
    </citation>
    <scope>NUCLEOTIDE SEQUENCE</scope>
    <source>
        <strain evidence="4">JCM 3313</strain>
    </source>
</reference>
<evidence type="ECO:0000256" key="2">
    <source>
        <dbReference type="ARBA" id="ARBA00023315"/>
    </source>
</evidence>
<evidence type="ECO:0000259" key="3">
    <source>
        <dbReference type="PROSITE" id="PS51186"/>
    </source>
</evidence>
<protein>
    <submittedName>
        <fullName evidence="4">N-acetyltransferase</fullName>
    </submittedName>
</protein>
<accession>A0A918AJL1</accession>
<keyword evidence="2" id="KW-0012">Acyltransferase</keyword>
<sequence>MGGERGRGSANPCAANAIRLATSALILCTGEIVPAGSDSPGGRRSPRVPGMADAAVRTAGPEDVAEIARIHRDTWRTAYADLLPPEVLADLDVSRTAPRWAEAVAHGQVLVATEGRWIVGFCLAGLAPDEEVAAADGTLPEDAATTALVSTLLVEPRWGRRGHGGRLLATAAEALRDRGATRGIAWIPEADKASTAFYRSAGWTADGTVRTLDAGGRPLREIRVSGVLTLLLRR</sequence>
<comment type="caution">
    <text evidence="4">The sequence shown here is derived from an EMBL/GenBank/DDBJ whole genome shotgun (WGS) entry which is preliminary data.</text>
</comment>
<feature type="domain" description="N-acetyltransferase" evidence="3">
    <location>
        <begin position="54"/>
        <end position="234"/>
    </location>
</feature>
<dbReference type="Gene3D" id="3.40.630.30">
    <property type="match status" value="1"/>
</dbReference>
<evidence type="ECO:0000256" key="1">
    <source>
        <dbReference type="ARBA" id="ARBA00022679"/>
    </source>
</evidence>
<dbReference type="AlphaFoldDB" id="A0A918AJL1"/>
<dbReference type="InterPro" id="IPR000182">
    <property type="entry name" value="GNAT_dom"/>
</dbReference>
<name>A0A918AJL1_9PSEU</name>
<reference evidence="4" key="1">
    <citation type="journal article" date="2014" name="Int. J. Syst. Evol. Microbiol.">
        <title>Complete genome sequence of Corynebacterium casei LMG S-19264T (=DSM 44701T), isolated from a smear-ripened cheese.</title>
        <authorList>
            <consortium name="US DOE Joint Genome Institute (JGI-PGF)"/>
            <person name="Walter F."/>
            <person name="Albersmeier A."/>
            <person name="Kalinowski J."/>
            <person name="Ruckert C."/>
        </authorList>
    </citation>
    <scope>NUCLEOTIDE SEQUENCE</scope>
    <source>
        <strain evidence="4">JCM 3313</strain>
    </source>
</reference>
<gene>
    <name evidence="4" type="ORF">GCM10010185_20730</name>
</gene>
<dbReference type="SUPFAM" id="SSF55729">
    <property type="entry name" value="Acyl-CoA N-acyltransferases (Nat)"/>
    <property type="match status" value="1"/>
</dbReference>
<proteinExistence type="predicted"/>
<dbReference type="PANTHER" id="PTHR43877">
    <property type="entry name" value="AMINOALKYLPHOSPHONATE N-ACETYLTRANSFERASE-RELATED-RELATED"/>
    <property type="match status" value="1"/>
</dbReference>
<keyword evidence="1" id="KW-0808">Transferase</keyword>
<dbReference type="GO" id="GO:0016747">
    <property type="term" value="F:acyltransferase activity, transferring groups other than amino-acyl groups"/>
    <property type="evidence" value="ECO:0007669"/>
    <property type="project" value="InterPro"/>
</dbReference>
<dbReference type="PANTHER" id="PTHR43877:SF1">
    <property type="entry name" value="ACETYLTRANSFERASE"/>
    <property type="match status" value="1"/>
</dbReference>
<evidence type="ECO:0000313" key="5">
    <source>
        <dbReference type="Proteomes" id="UP000639606"/>
    </source>
</evidence>